<dbReference type="InterPro" id="IPR012338">
    <property type="entry name" value="Beta-lactam/transpept-like"/>
</dbReference>
<sequence>MAEHEVSRRGFGKLAGAAGVGAALGGTLAASPASAATRTWHQGGQYVKSLRVFDGTMKTFMQDRNISAGQLAVSYKGRLVFGRSYAWTDDEKLRFGPTALFRIASLSKSITATAVNLLVQQGRLKLSTPVTELLELNPPEGEKVDPRVSEITVRRLLQHLAGWDRDISGDATFENFATAKQLGVGLPVGIDQIIRYGAGKPLDHDPGTKYAYCNYGYMLLGKIVEKVSGQPFETFVKKNVLNPMGITRMRQGRTLAEHRAPTEVPYFSQYTSTTVMDDSGKKVPLPYGGFRLENFEATGGWLSSAVDMVRFASLFDSTKVLNTASVKRTFAEPETGINSKGYYYGMGWLVRPVSGGSGMNTWHDGSVGGTFAYMVRQYNGISWVALFNQRDDKSGKSYYDIDSSMWDAIRSVKSWPSHDLYDKYF</sequence>
<dbReference type="AlphaFoldDB" id="A0A223S5C9"/>
<gene>
    <name evidence="2" type="ORF">CDO52_11590</name>
</gene>
<feature type="domain" description="Beta-lactamase-related" evidence="1">
    <location>
        <begin position="53"/>
        <end position="392"/>
    </location>
</feature>
<dbReference type="SUPFAM" id="SSF56601">
    <property type="entry name" value="beta-lactamase/transpeptidase-like"/>
    <property type="match status" value="1"/>
</dbReference>
<evidence type="ECO:0000313" key="3">
    <source>
        <dbReference type="Proteomes" id="UP000215005"/>
    </source>
</evidence>
<reference evidence="2 3" key="1">
    <citation type="submission" date="2017-08" db="EMBL/GenBank/DDBJ databases">
        <title>The complete genome sequence of Nocardiopsis gilva YIM 90087.</title>
        <authorList>
            <person name="Yin M."/>
            <person name="Tang S."/>
        </authorList>
    </citation>
    <scope>NUCLEOTIDE SEQUENCE [LARGE SCALE GENOMIC DNA]</scope>
    <source>
        <strain evidence="2 3">YIM 90087</strain>
    </source>
</reference>
<accession>A0A223S5C9</accession>
<evidence type="ECO:0000259" key="1">
    <source>
        <dbReference type="Pfam" id="PF00144"/>
    </source>
</evidence>
<dbReference type="OrthoDB" id="262125at2"/>
<dbReference type="InterPro" id="IPR001466">
    <property type="entry name" value="Beta-lactam-related"/>
</dbReference>
<proteinExistence type="predicted"/>
<dbReference type="Gene3D" id="3.40.710.10">
    <property type="entry name" value="DD-peptidase/beta-lactamase superfamily"/>
    <property type="match status" value="1"/>
</dbReference>
<dbReference type="InterPro" id="IPR050491">
    <property type="entry name" value="AmpC-like"/>
</dbReference>
<protein>
    <recommendedName>
        <fullName evidence="1">Beta-lactamase-related domain-containing protein</fullName>
    </recommendedName>
</protein>
<name>A0A223S5C9_9ACTN</name>
<dbReference type="InterPro" id="IPR006311">
    <property type="entry name" value="TAT_signal"/>
</dbReference>
<dbReference type="PANTHER" id="PTHR46825">
    <property type="entry name" value="D-ALANYL-D-ALANINE-CARBOXYPEPTIDASE/ENDOPEPTIDASE AMPH"/>
    <property type="match status" value="1"/>
</dbReference>
<dbReference type="Pfam" id="PF00144">
    <property type="entry name" value="Beta-lactamase"/>
    <property type="match status" value="1"/>
</dbReference>
<evidence type="ECO:0000313" key="2">
    <source>
        <dbReference type="EMBL" id="ASU83334.1"/>
    </source>
</evidence>
<dbReference type="KEGG" id="ngv:CDO52_11590"/>
<dbReference type="EMBL" id="CP022753">
    <property type="protein sequence ID" value="ASU83334.1"/>
    <property type="molecule type" value="Genomic_DNA"/>
</dbReference>
<dbReference type="Proteomes" id="UP000215005">
    <property type="component" value="Chromosome"/>
</dbReference>
<keyword evidence="3" id="KW-1185">Reference proteome</keyword>
<dbReference type="PANTHER" id="PTHR46825:SF9">
    <property type="entry name" value="BETA-LACTAMASE-RELATED DOMAIN-CONTAINING PROTEIN"/>
    <property type="match status" value="1"/>
</dbReference>
<dbReference type="RefSeq" id="WP_017617080.1">
    <property type="nucleotide sequence ID" value="NZ_ANBG01000042.1"/>
</dbReference>
<dbReference type="PROSITE" id="PS51318">
    <property type="entry name" value="TAT"/>
    <property type="match status" value="1"/>
</dbReference>
<organism evidence="2 3">
    <name type="scientific">Nocardiopsis gilva YIM 90087</name>
    <dbReference type="NCBI Taxonomy" id="1235441"/>
    <lineage>
        <taxon>Bacteria</taxon>
        <taxon>Bacillati</taxon>
        <taxon>Actinomycetota</taxon>
        <taxon>Actinomycetes</taxon>
        <taxon>Streptosporangiales</taxon>
        <taxon>Nocardiopsidaceae</taxon>
        <taxon>Nocardiopsis</taxon>
    </lineage>
</organism>